<comment type="subcellular location">
    <subcellularLocation>
        <location evidence="1">Cell envelope</location>
    </subcellularLocation>
</comment>
<accession>A0A927CFY7</accession>
<reference evidence="7" key="1">
    <citation type="submission" date="2020-09" db="EMBL/GenBank/DDBJ databases">
        <title>A novel bacterium of genus Paenibacillus, isolated from South China Sea.</title>
        <authorList>
            <person name="Huang H."/>
            <person name="Mo K."/>
            <person name="Hu Y."/>
        </authorList>
    </citation>
    <scope>NUCLEOTIDE SEQUENCE</scope>
    <source>
        <strain evidence="7">IB182363</strain>
    </source>
</reference>
<dbReference type="Proteomes" id="UP000639396">
    <property type="component" value="Unassembled WGS sequence"/>
</dbReference>
<protein>
    <submittedName>
        <fullName evidence="7">Extracellular solute-binding protein</fullName>
    </submittedName>
</protein>
<dbReference type="PANTHER" id="PTHR43649">
    <property type="entry name" value="ARABINOSE-BINDING PROTEIN-RELATED"/>
    <property type="match status" value="1"/>
</dbReference>
<evidence type="ECO:0000256" key="5">
    <source>
        <dbReference type="SAM" id="MobiDB-lite"/>
    </source>
</evidence>
<dbReference type="EMBL" id="JACXJA010000037">
    <property type="protein sequence ID" value="MBD2865060.1"/>
    <property type="molecule type" value="Genomic_DNA"/>
</dbReference>
<feature type="signal peptide" evidence="6">
    <location>
        <begin position="1"/>
        <end position="22"/>
    </location>
</feature>
<dbReference type="Gene3D" id="3.40.190.10">
    <property type="entry name" value="Periplasmic binding protein-like II"/>
    <property type="match status" value="1"/>
</dbReference>
<evidence type="ECO:0000256" key="3">
    <source>
        <dbReference type="ARBA" id="ARBA00022448"/>
    </source>
</evidence>
<feature type="region of interest" description="Disordered" evidence="5">
    <location>
        <begin position="26"/>
        <end position="46"/>
    </location>
</feature>
<evidence type="ECO:0000256" key="1">
    <source>
        <dbReference type="ARBA" id="ARBA00004196"/>
    </source>
</evidence>
<comment type="caution">
    <text evidence="7">The sequence shown here is derived from an EMBL/GenBank/DDBJ whole genome shotgun (WGS) entry which is preliminary data.</text>
</comment>
<keyword evidence="8" id="KW-1185">Reference proteome</keyword>
<evidence type="ECO:0000313" key="8">
    <source>
        <dbReference type="Proteomes" id="UP000639396"/>
    </source>
</evidence>
<evidence type="ECO:0000256" key="2">
    <source>
        <dbReference type="ARBA" id="ARBA00008520"/>
    </source>
</evidence>
<evidence type="ECO:0000313" key="7">
    <source>
        <dbReference type="EMBL" id="MBD2865060.1"/>
    </source>
</evidence>
<gene>
    <name evidence="7" type="ORF">IDH45_24065</name>
</gene>
<feature type="chain" id="PRO_5037092779" evidence="6">
    <location>
        <begin position="23"/>
        <end position="441"/>
    </location>
</feature>
<keyword evidence="4 6" id="KW-0732">Signal</keyword>
<proteinExistence type="inferred from homology"/>
<dbReference type="SUPFAM" id="SSF53850">
    <property type="entry name" value="Periplasmic binding protein-like II"/>
    <property type="match status" value="1"/>
</dbReference>
<dbReference type="Pfam" id="PF01547">
    <property type="entry name" value="SBP_bac_1"/>
    <property type="match status" value="1"/>
</dbReference>
<evidence type="ECO:0000256" key="6">
    <source>
        <dbReference type="SAM" id="SignalP"/>
    </source>
</evidence>
<sequence>MIRAMRSTAAAVCLTTAMLVSACGGSAGGNTAGQPKTPEGVTNVPEKPKENITLRMLQDGATISDEEFANLIAAPVKAKFPHITVEMVRLGKGEASIESMLARGDFPDFMFTTYPRIKAHRDLGTALDLSALIQTHKLDMNRFDAAALETSRVYGDGKYYGIPFSLNFLAFFYNKDLFDQFGVSYPKEGMTWEETIAMARSFSRTVGGVTFKGIMLPGITDLSTQLTLPRVDLKTNKAMIASDGWRQVFDVIKAANDIPGNQNQVLDDFLVNQTLAMLPSYDARFAALEKLHGTPNNFNWDITQFPSFKGYPNRSLASSGHFLLVSASTKKKDEAFEVIKLLTSNEIQNLITEHGRFTSLRDEAIRNRYGVNMKSMQGKNISVVFKSAFAPPFTPTPYDAIASRHLNEAVKKLNAGQSDINTIMREAEELTNRDIEAELKK</sequence>
<dbReference type="InterPro" id="IPR050490">
    <property type="entry name" value="Bact_solute-bd_prot1"/>
</dbReference>
<comment type="similarity">
    <text evidence="2">Belongs to the bacterial solute-binding protein 1 family.</text>
</comment>
<evidence type="ECO:0000256" key="4">
    <source>
        <dbReference type="ARBA" id="ARBA00022729"/>
    </source>
</evidence>
<dbReference type="RefSeq" id="WP_190930683.1">
    <property type="nucleotide sequence ID" value="NZ_JACXJA010000037.1"/>
</dbReference>
<keyword evidence="3" id="KW-0813">Transport</keyword>
<dbReference type="AlphaFoldDB" id="A0A927CFY7"/>
<dbReference type="PROSITE" id="PS51257">
    <property type="entry name" value="PROKAR_LIPOPROTEIN"/>
    <property type="match status" value="1"/>
</dbReference>
<name>A0A927CFY7_9BACL</name>
<dbReference type="InterPro" id="IPR006059">
    <property type="entry name" value="SBP"/>
</dbReference>
<dbReference type="GO" id="GO:0030313">
    <property type="term" value="C:cell envelope"/>
    <property type="evidence" value="ECO:0007669"/>
    <property type="project" value="UniProtKB-SubCell"/>
</dbReference>
<organism evidence="7 8">
    <name type="scientific">Paenibacillus oceani</name>
    <dbReference type="NCBI Taxonomy" id="2772510"/>
    <lineage>
        <taxon>Bacteria</taxon>
        <taxon>Bacillati</taxon>
        <taxon>Bacillota</taxon>
        <taxon>Bacilli</taxon>
        <taxon>Bacillales</taxon>
        <taxon>Paenibacillaceae</taxon>
        <taxon>Paenibacillus</taxon>
    </lineage>
</organism>
<dbReference type="PANTHER" id="PTHR43649:SF31">
    <property type="entry name" value="SN-GLYCEROL-3-PHOSPHATE-BINDING PERIPLASMIC PROTEIN UGPB"/>
    <property type="match status" value="1"/>
</dbReference>